<dbReference type="EMBL" id="BDGG01000002">
    <property type="protein sequence ID" value="GAU93093.1"/>
    <property type="molecule type" value="Genomic_DNA"/>
</dbReference>
<accession>A0A1D1V2W2</accession>
<dbReference type="AlphaFoldDB" id="A0A1D1V2W2"/>
<evidence type="ECO:0000313" key="2">
    <source>
        <dbReference type="Proteomes" id="UP000186922"/>
    </source>
</evidence>
<organism evidence="1 2">
    <name type="scientific">Ramazzottius varieornatus</name>
    <name type="common">Water bear</name>
    <name type="synonym">Tardigrade</name>
    <dbReference type="NCBI Taxonomy" id="947166"/>
    <lineage>
        <taxon>Eukaryota</taxon>
        <taxon>Metazoa</taxon>
        <taxon>Ecdysozoa</taxon>
        <taxon>Tardigrada</taxon>
        <taxon>Eutardigrada</taxon>
        <taxon>Parachela</taxon>
        <taxon>Hypsibioidea</taxon>
        <taxon>Ramazzottiidae</taxon>
        <taxon>Ramazzottius</taxon>
    </lineage>
</organism>
<name>A0A1D1V2W2_RAMVA</name>
<keyword evidence="2" id="KW-1185">Reference proteome</keyword>
<reference evidence="1 2" key="1">
    <citation type="journal article" date="2016" name="Nat. Commun.">
        <title>Extremotolerant tardigrade genome and improved radiotolerance of human cultured cells by tardigrade-unique protein.</title>
        <authorList>
            <person name="Hashimoto T."/>
            <person name="Horikawa D.D."/>
            <person name="Saito Y."/>
            <person name="Kuwahara H."/>
            <person name="Kozuka-Hata H."/>
            <person name="Shin-I T."/>
            <person name="Minakuchi Y."/>
            <person name="Ohishi K."/>
            <person name="Motoyama A."/>
            <person name="Aizu T."/>
            <person name="Enomoto A."/>
            <person name="Kondo K."/>
            <person name="Tanaka S."/>
            <person name="Hara Y."/>
            <person name="Koshikawa S."/>
            <person name="Sagara H."/>
            <person name="Miura T."/>
            <person name="Yokobori S."/>
            <person name="Miyagawa K."/>
            <person name="Suzuki Y."/>
            <person name="Kubo T."/>
            <person name="Oyama M."/>
            <person name="Kohara Y."/>
            <person name="Fujiyama A."/>
            <person name="Arakawa K."/>
            <person name="Katayama T."/>
            <person name="Toyoda A."/>
            <person name="Kunieda T."/>
        </authorList>
    </citation>
    <scope>NUCLEOTIDE SEQUENCE [LARGE SCALE GENOMIC DNA]</scope>
    <source>
        <strain evidence="1 2">YOKOZUNA-1</strain>
    </source>
</reference>
<comment type="caution">
    <text evidence="1">The sequence shown here is derived from an EMBL/GenBank/DDBJ whole genome shotgun (WGS) entry which is preliminary data.</text>
</comment>
<proteinExistence type="predicted"/>
<evidence type="ECO:0000313" key="1">
    <source>
        <dbReference type="EMBL" id="GAU93093.1"/>
    </source>
</evidence>
<gene>
    <name evidence="1" type="primary">RvY_05081-1</name>
    <name evidence="1" type="synonym">RvY_05081.1</name>
    <name evidence="1" type="ORF">RvY_05081</name>
</gene>
<dbReference type="Proteomes" id="UP000186922">
    <property type="component" value="Unassembled WGS sequence"/>
</dbReference>
<sequence length="81" mass="9194">MDTRSTSETQPLYAYNSTSRCYYHALLSSDIKAASLTNQKLLCTVIETQRGTTIETGESRFQKSEGKMVDTIEIDWCFSEI</sequence>
<protein>
    <submittedName>
        <fullName evidence="1">Uncharacterized protein</fullName>
    </submittedName>
</protein>